<reference evidence="1" key="1">
    <citation type="journal article" date="2014" name="Front. Microbiol.">
        <title>High frequency of phylogenetically diverse reductive dehalogenase-homologous genes in deep subseafloor sedimentary metagenomes.</title>
        <authorList>
            <person name="Kawai M."/>
            <person name="Futagami T."/>
            <person name="Toyoda A."/>
            <person name="Takaki Y."/>
            <person name="Nishi S."/>
            <person name="Hori S."/>
            <person name="Arai W."/>
            <person name="Tsubouchi T."/>
            <person name="Morono Y."/>
            <person name="Uchiyama I."/>
            <person name="Ito T."/>
            <person name="Fujiyama A."/>
            <person name="Inagaki F."/>
            <person name="Takami H."/>
        </authorList>
    </citation>
    <scope>NUCLEOTIDE SEQUENCE</scope>
    <source>
        <strain evidence="1">Expedition CK06-06</strain>
    </source>
</reference>
<evidence type="ECO:0000313" key="1">
    <source>
        <dbReference type="EMBL" id="GAH94346.1"/>
    </source>
</evidence>
<organism evidence="1">
    <name type="scientific">marine sediment metagenome</name>
    <dbReference type="NCBI Taxonomy" id="412755"/>
    <lineage>
        <taxon>unclassified sequences</taxon>
        <taxon>metagenomes</taxon>
        <taxon>ecological metagenomes</taxon>
    </lineage>
</organism>
<gene>
    <name evidence="1" type="ORF">S03H2_69065</name>
</gene>
<protein>
    <submittedName>
        <fullName evidence="1">Uncharacterized protein</fullName>
    </submittedName>
</protein>
<dbReference type="EMBL" id="BARU01045548">
    <property type="protein sequence ID" value="GAH94346.1"/>
    <property type="molecule type" value="Genomic_DNA"/>
</dbReference>
<feature type="non-terminal residue" evidence="1">
    <location>
        <position position="1"/>
    </location>
</feature>
<proteinExistence type="predicted"/>
<comment type="caution">
    <text evidence="1">The sequence shown here is derived from an EMBL/GenBank/DDBJ whole genome shotgun (WGS) entry which is preliminary data.</text>
</comment>
<dbReference type="AlphaFoldDB" id="X1JI06"/>
<name>X1JI06_9ZZZZ</name>
<sequence length="72" mass="8531">HVLTWPEAWDRLRPEFVDDTETILFIHLYIKEPLPPETRQALAQGRITKEEALARTVDFFTNAEDLYRYLGL</sequence>
<accession>X1JI06</accession>